<evidence type="ECO:0000313" key="1">
    <source>
        <dbReference type="EMBL" id="KAK3400892.1"/>
    </source>
</evidence>
<dbReference type="AlphaFoldDB" id="A0AAE0PJC5"/>
<evidence type="ECO:0000313" key="2">
    <source>
        <dbReference type="Proteomes" id="UP001281003"/>
    </source>
</evidence>
<keyword evidence="2" id="KW-1185">Reference proteome</keyword>
<reference evidence="1" key="2">
    <citation type="submission" date="2023-07" db="EMBL/GenBank/DDBJ databases">
        <authorList>
            <consortium name="Lawrence Berkeley National Laboratory"/>
            <person name="Haridas S."/>
            <person name="Hensen N."/>
            <person name="Bonometti L."/>
            <person name="Westerberg I."/>
            <person name="Brannstrom I.O."/>
            <person name="Guillou S."/>
            <person name="Cros-Aarteil S."/>
            <person name="Calhoun S."/>
            <person name="Kuo A."/>
            <person name="Mondo S."/>
            <person name="Pangilinan J."/>
            <person name="Riley R."/>
            <person name="LaButti K."/>
            <person name="Andreopoulos B."/>
            <person name="Lipzen A."/>
            <person name="Chen C."/>
            <person name="Yanf M."/>
            <person name="Daum C."/>
            <person name="Ng V."/>
            <person name="Clum A."/>
            <person name="Steindorff A."/>
            <person name="Ohm R."/>
            <person name="Martin F."/>
            <person name="Silar P."/>
            <person name="Natvig D."/>
            <person name="Lalanne C."/>
            <person name="Gautier V."/>
            <person name="Ament-velasquez S.L."/>
            <person name="Kruys A."/>
            <person name="Hutchinson M.I."/>
            <person name="Powell A.J."/>
            <person name="Barry K."/>
            <person name="Miller A.N."/>
            <person name="Grigoriev I.V."/>
            <person name="Debuchy R."/>
            <person name="Gladieux P."/>
            <person name="Thoren M.H."/>
            <person name="Johannesson H."/>
        </authorList>
    </citation>
    <scope>NUCLEOTIDE SEQUENCE</scope>
    <source>
        <strain evidence="1">FGSC 1904</strain>
    </source>
</reference>
<accession>A0AAE0PJC5</accession>
<dbReference type="Proteomes" id="UP001281003">
    <property type="component" value="Unassembled WGS sequence"/>
</dbReference>
<gene>
    <name evidence="1" type="ORF">B0T20DRAFT_451556</name>
</gene>
<proteinExistence type="predicted"/>
<comment type="caution">
    <text evidence="1">The sequence shown here is derived from an EMBL/GenBank/DDBJ whole genome shotgun (WGS) entry which is preliminary data.</text>
</comment>
<name>A0AAE0PJC5_SORBR</name>
<dbReference type="EMBL" id="JAUTDP010000003">
    <property type="protein sequence ID" value="KAK3400892.1"/>
    <property type="molecule type" value="Genomic_DNA"/>
</dbReference>
<protein>
    <submittedName>
        <fullName evidence="1">Uncharacterized protein</fullName>
    </submittedName>
</protein>
<reference evidence="1" key="1">
    <citation type="journal article" date="2023" name="Mol. Phylogenet. Evol.">
        <title>Genome-scale phylogeny and comparative genomics of the fungal order Sordariales.</title>
        <authorList>
            <person name="Hensen N."/>
            <person name="Bonometti L."/>
            <person name="Westerberg I."/>
            <person name="Brannstrom I.O."/>
            <person name="Guillou S."/>
            <person name="Cros-Aarteil S."/>
            <person name="Calhoun S."/>
            <person name="Haridas S."/>
            <person name="Kuo A."/>
            <person name="Mondo S."/>
            <person name="Pangilinan J."/>
            <person name="Riley R."/>
            <person name="LaButti K."/>
            <person name="Andreopoulos B."/>
            <person name="Lipzen A."/>
            <person name="Chen C."/>
            <person name="Yan M."/>
            <person name="Daum C."/>
            <person name="Ng V."/>
            <person name="Clum A."/>
            <person name="Steindorff A."/>
            <person name="Ohm R.A."/>
            <person name="Martin F."/>
            <person name="Silar P."/>
            <person name="Natvig D.O."/>
            <person name="Lalanne C."/>
            <person name="Gautier V."/>
            <person name="Ament-Velasquez S.L."/>
            <person name="Kruys A."/>
            <person name="Hutchinson M.I."/>
            <person name="Powell A.J."/>
            <person name="Barry K."/>
            <person name="Miller A.N."/>
            <person name="Grigoriev I.V."/>
            <person name="Debuchy R."/>
            <person name="Gladieux P."/>
            <person name="Hiltunen Thoren M."/>
            <person name="Johannesson H."/>
        </authorList>
    </citation>
    <scope>NUCLEOTIDE SEQUENCE</scope>
    <source>
        <strain evidence="1">FGSC 1904</strain>
    </source>
</reference>
<organism evidence="1 2">
    <name type="scientific">Sordaria brevicollis</name>
    <dbReference type="NCBI Taxonomy" id="83679"/>
    <lineage>
        <taxon>Eukaryota</taxon>
        <taxon>Fungi</taxon>
        <taxon>Dikarya</taxon>
        <taxon>Ascomycota</taxon>
        <taxon>Pezizomycotina</taxon>
        <taxon>Sordariomycetes</taxon>
        <taxon>Sordariomycetidae</taxon>
        <taxon>Sordariales</taxon>
        <taxon>Sordariaceae</taxon>
        <taxon>Sordaria</taxon>
    </lineage>
</organism>
<sequence>MEDADNINFDIPLVAANNEQAGFKFHNATPDEAHRVYVTGSERKKSTTTVVRGRLIHVVHGFHSLSFPSYLNIHPDDQIHNIDLAEGDSTPYTLIVLQWTMVPGSLEARHRFRTVSINLVFSASGSRPGVPPPSDGGDLTPWDPVPTRISPCEDNPMLSHFTPVSEESSSGFSLGPTVGYDGIASLNAEYTKSQKVAVQFAAAARISGEIWHCGRISGQPNAVGFSFFENPKAKTGVPPVVRTAVLLRRQKRDRKGKFAMAVEVASDVNWWQDAKEKMRKAVGVRYRDDPVNFDPGVSYVVQDGEKVESEKCKVPGVDWRRLGELDLNRFLVNYVDSASMLKEEVTSKEKDSSSAPALDMASLTIEDKTVSDTAQYSSYVEDGTQLRLRSFRWK</sequence>